<evidence type="ECO:0000313" key="10">
    <source>
        <dbReference type="EMBL" id="MBC8176316.1"/>
    </source>
</evidence>
<keyword evidence="5" id="KW-0448">Lipopolysaccharide biosynthesis</keyword>
<evidence type="ECO:0000256" key="3">
    <source>
        <dbReference type="ARBA" id="ARBA00022679"/>
    </source>
</evidence>
<feature type="domain" description="Glycosyltransferase 2-like" evidence="9">
    <location>
        <begin position="9"/>
        <end position="170"/>
    </location>
</feature>
<dbReference type="InterPro" id="IPR029044">
    <property type="entry name" value="Nucleotide-diphossugar_trans"/>
</dbReference>
<evidence type="ECO:0000256" key="4">
    <source>
        <dbReference type="ARBA" id="ARBA00022692"/>
    </source>
</evidence>
<keyword evidence="1" id="KW-1003">Cell membrane</keyword>
<keyword evidence="4 8" id="KW-0812">Transmembrane</keyword>
<dbReference type="PANTHER" id="PTHR48090">
    <property type="entry name" value="UNDECAPRENYL-PHOSPHATE 4-DEOXY-4-FORMAMIDO-L-ARABINOSE TRANSFERASE-RELATED"/>
    <property type="match status" value="1"/>
</dbReference>
<protein>
    <submittedName>
        <fullName evidence="10">Glycosyltransferase family 2 protein</fullName>
    </submittedName>
</protein>
<evidence type="ECO:0000256" key="2">
    <source>
        <dbReference type="ARBA" id="ARBA00022676"/>
    </source>
</evidence>
<comment type="caution">
    <text evidence="10">The sequence shown here is derived from an EMBL/GenBank/DDBJ whole genome shotgun (WGS) entry which is preliminary data.</text>
</comment>
<dbReference type="InterPro" id="IPR001173">
    <property type="entry name" value="Glyco_trans_2-like"/>
</dbReference>
<dbReference type="Gene3D" id="3.90.550.10">
    <property type="entry name" value="Spore Coat Polysaccharide Biosynthesis Protein SpsA, Chain A"/>
    <property type="match status" value="1"/>
</dbReference>
<evidence type="ECO:0000256" key="1">
    <source>
        <dbReference type="ARBA" id="ARBA00022475"/>
    </source>
</evidence>
<evidence type="ECO:0000313" key="11">
    <source>
        <dbReference type="Proteomes" id="UP000650524"/>
    </source>
</evidence>
<dbReference type="PANTHER" id="PTHR48090:SF3">
    <property type="entry name" value="UNDECAPRENYL-PHOSPHATE 4-DEOXY-4-FORMAMIDO-L-ARABINOSE TRANSFERASE"/>
    <property type="match status" value="1"/>
</dbReference>
<feature type="transmembrane region" description="Helical" evidence="8">
    <location>
        <begin position="235"/>
        <end position="258"/>
    </location>
</feature>
<keyword evidence="3" id="KW-0808">Transferase</keyword>
<evidence type="ECO:0000256" key="5">
    <source>
        <dbReference type="ARBA" id="ARBA00022985"/>
    </source>
</evidence>
<evidence type="ECO:0000256" key="7">
    <source>
        <dbReference type="ARBA" id="ARBA00023136"/>
    </source>
</evidence>
<name>A0A8J6T577_9DELT</name>
<evidence type="ECO:0000256" key="8">
    <source>
        <dbReference type="SAM" id="Phobius"/>
    </source>
</evidence>
<gene>
    <name evidence="10" type="ORF">H8E19_02850</name>
</gene>
<feature type="transmembrane region" description="Helical" evidence="8">
    <location>
        <begin position="270"/>
        <end position="292"/>
    </location>
</feature>
<dbReference type="AlphaFoldDB" id="A0A8J6T577"/>
<dbReference type="EMBL" id="JACNJD010000124">
    <property type="protein sequence ID" value="MBC8176316.1"/>
    <property type="molecule type" value="Genomic_DNA"/>
</dbReference>
<dbReference type="GO" id="GO:0016757">
    <property type="term" value="F:glycosyltransferase activity"/>
    <property type="evidence" value="ECO:0007669"/>
    <property type="project" value="UniProtKB-KW"/>
</dbReference>
<dbReference type="SUPFAM" id="SSF53448">
    <property type="entry name" value="Nucleotide-diphospho-sugar transferases"/>
    <property type="match status" value="1"/>
</dbReference>
<proteinExistence type="predicted"/>
<evidence type="ECO:0000256" key="6">
    <source>
        <dbReference type="ARBA" id="ARBA00022989"/>
    </source>
</evidence>
<reference evidence="10 11" key="1">
    <citation type="submission" date="2020-08" db="EMBL/GenBank/DDBJ databases">
        <title>Bridging the membrane lipid divide: bacteria of the FCB group superphylum have the potential to synthesize archaeal ether lipids.</title>
        <authorList>
            <person name="Villanueva L."/>
            <person name="Von Meijenfeldt F.A.B."/>
            <person name="Westbye A.B."/>
            <person name="Yadav S."/>
            <person name="Hopmans E.C."/>
            <person name="Dutilh B.E."/>
            <person name="Sinninghe Damste J.S."/>
        </authorList>
    </citation>
    <scope>NUCLEOTIDE SEQUENCE [LARGE SCALE GENOMIC DNA]</scope>
    <source>
        <strain evidence="10">NIOZ-UU27</strain>
    </source>
</reference>
<accession>A0A8J6T577</accession>
<dbReference type="InterPro" id="IPR050256">
    <property type="entry name" value="Glycosyltransferase_2"/>
</dbReference>
<keyword evidence="2" id="KW-0328">Glycosyltransferase</keyword>
<dbReference type="GO" id="GO:0009103">
    <property type="term" value="P:lipopolysaccharide biosynthetic process"/>
    <property type="evidence" value="ECO:0007669"/>
    <property type="project" value="UniProtKB-KW"/>
</dbReference>
<dbReference type="GO" id="GO:0005886">
    <property type="term" value="C:plasma membrane"/>
    <property type="evidence" value="ECO:0007669"/>
    <property type="project" value="TreeGrafter"/>
</dbReference>
<dbReference type="Pfam" id="PF00535">
    <property type="entry name" value="Glycos_transf_2"/>
    <property type="match status" value="1"/>
</dbReference>
<sequence length="326" mass="36624">MSENPPFLSIVIPVFNESKCIGTVNEELLDVLTETSFEIVYVDDGSVDGSGEMLKNIQSKYPDKVSVIFLYGKNGKALAQQAGIMYAKGAFIVFMDGDGQDDPNDIHGLLEAMEGEDAHMVVGRRRKRRSPWYYRAMSAFFNAFIRLISGLNIKDSNASLKIVRREILKNIPIYAGHYRFLPFLFHANGFKVIERDVEHRCRIDGVSKYGIGKVIGGMWDTLTVLFLTRSYLSPLHFFGGIGFLLGVPGFAICVYVTWLRLEHGYIMNRYPLLLLGILLILAGIQLVCTGLLGEMLTYSQPRLHNSPFIRSVLQNSSDGTEIEHIK</sequence>
<organism evidence="10 11">
    <name type="scientific">Candidatus Desulfacyla euxinica</name>
    <dbReference type="NCBI Taxonomy" id="2841693"/>
    <lineage>
        <taxon>Bacteria</taxon>
        <taxon>Deltaproteobacteria</taxon>
        <taxon>Candidatus Desulfacyla</taxon>
    </lineage>
</organism>
<keyword evidence="6 8" id="KW-1133">Transmembrane helix</keyword>
<keyword evidence="7 8" id="KW-0472">Membrane</keyword>
<evidence type="ECO:0000259" key="9">
    <source>
        <dbReference type="Pfam" id="PF00535"/>
    </source>
</evidence>
<dbReference type="Proteomes" id="UP000650524">
    <property type="component" value="Unassembled WGS sequence"/>
</dbReference>
<dbReference type="CDD" id="cd04179">
    <property type="entry name" value="DPM_DPG-synthase_like"/>
    <property type="match status" value="1"/>
</dbReference>